<evidence type="ECO:0000256" key="12">
    <source>
        <dbReference type="ARBA" id="ARBA00023180"/>
    </source>
</evidence>
<protein>
    <submittedName>
        <fullName evidence="21">Voltage-dependent T-type calcium channel subunit alpha-1H</fullName>
    </submittedName>
</protein>
<evidence type="ECO:0000259" key="20">
    <source>
        <dbReference type="Pfam" id="PF00520"/>
    </source>
</evidence>
<evidence type="ECO:0000256" key="6">
    <source>
        <dbReference type="ARBA" id="ARBA00022737"/>
    </source>
</evidence>
<evidence type="ECO:0000313" key="21">
    <source>
        <dbReference type="EMBL" id="KAK2571619.1"/>
    </source>
</evidence>
<dbReference type="InterPro" id="IPR043203">
    <property type="entry name" value="VGCC_Ca_Na"/>
</dbReference>
<dbReference type="PANTHER" id="PTHR10037">
    <property type="entry name" value="VOLTAGE-GATED CATION CHANNEL CALCIUM AND SODIUM"/>
    <property type="match status" value="1"/>
</dbReference>
<feature type="transmembrane region" description="Helical" evidence="18">
    <location>
        <begin position="1465"/>
        <end position="1487"/>
    </location>
</feature>
<feature type="compositionally biased region" description="Polar residues" evidence="17">
    <location>
        <begin position="1721"/>
        <end position="1735"/>
    </location>
</feature>
<reference evidence="21" key="2">
    <citation type="journal article" date="2023" name="Science">
        <title>Genomic signatures of disease resistance in endangered staghorn corals.</title>
        <authorList>
            <person name="Vollmer S.V."/>
            <person name="Selwyn J.D."/>
            <person name="Despard B.A."/>
            <person name="Roesel C.L."/>
        </authorList>
    </citation>
    <scope>NUCLEOTIDE SEQUENCE</scope>
    <source>
        <strain evidence="21">K2</strain>
    </source>
</reference>
<dbReference type="FunFam" id="1.20.120.350:FF:000009">
    <property type="entry name" value="Voltage-dependent T-type calcium channel subunit alpha"/>
    <property type="match status" value="1"/>
</dbReference>
<feature type="compositionally biased region" description="Basic and acidic residues" evidence="17">
    <location>
        <begin position="1958"/>
        <end position="1969"/>
    </location>
</feature>
<feature type="transmembrane region" description="Helical" evidence="18">
    <location>
        <begin position="44"/>
        <end position="63"/>
    </location>
</feature>
<keyword evidence="4 16" id="KW-0107">Calcium channel</keyword>
<keyword evidence="19" id="KW-0732">Signal</keyword>
<comment type="caution">
    <text evidence="21">The sequence shown here is derived from an EMBL/GenBank/DDBJ whole genome shotgun (WGS) entry which is preliminary data.</text>
</comment>
<feature type="transmembrane region" description="Helical" evidence="18">
    <location>
        <begin position="402"/>
        <end position="424"/>
    </location>
</feature>
<feature type="transmembrane region" description="Helical" evidence="18">
    <location>
        <begin position="1499"/>
        <end position="1517"/>
    </location>
</feature>
<feature type="region of interest" description="Disordered" evidence="17">
    <location>
        <begin position="1721"/>
        <end position="1811"/>
    </location>
</feature>
<feature type="transmembrane region" description="Helical" evidence="18">
    <location>
        <begin position="130"/>
        <end position="153"/>
    </location>
</feature>
<feature type="transmembrane region" description="Helical" evidence="18">
    <location>
        <begin position="1151"/>
        <end position="1169"/>
    </location>
</feature>
<dbReference type="InterPro" id="IPR005821">
    <property type="entry name" value="Ion_trans_dom"/>
</dbReference>
<dbReference type="Gene3D" id="1.20.120.350">
    <property type="entry name" value="Voltage-gated potassium channels. Chain C"/>
    <property type="match status" value="4"/>
</dbReference>
<dbReference type="GO" id="GO:0086010">
    <property type="term" value="P:membrane depolarization during action potential"/>
    <property type="evidence" value="ECO:0007669"/>
    <property type="project" value="TreeGrafter"/>
</dbReference>
<feature type="domain" description="Ion transport" evidence="20">
    <location>
        <begin position="1149"/>
        <end position="1416"/>
    </location>
</feature>
<dbReference type="InterPro" id="IPR002077">
    <property type="entry name" value="VDCCAlpha1"/>
</dbReference>
<dbReference type="Gene3D" id="1.10.287.70">
    <property type="match status" value="5"/>
</dbReference>
<dbReference type="PRINTS" id="PR00167">
    <property type="entry name" value="CACHANNEL"/>
</dbReference>
<evidence type="ECO:0000256" key="10">
    <source>
        <dbReference type="ARBA" id="ARBA00023065"/>
    </source>
</evidence>
<evidence type="ECO:0000256" key="13">
    <source>
        <dbReference type="ARBA" id="ARBA00023303"/>
    </source>
</evidence>
<feature type="transmembrane region" description="Helical" evidence="18">
    <location>
        <begin position="1529"/>
        <end position="1546"/>
    </location>
</feature>
<evidence type="ECO:0000256" key="18">
    <source>
        <dbReference type="SAM" id="Phobius"/>
    </source>
</evidence>
<feature type="transmembrane region" description="Helical" evidence="18">
    <location>
        <begin position="1189"/>
        <end position="1210"/>
    </location>
</feature>
<feature type="domain" description="Ion transport" evidence="20">
    <location>
        <begin position="3"/>
        <end position="435"/>
    </location>
</feature>
<feature type="transmembrane region" description="Helical" evidence="18">
    <location>
        <begin position="1685"/>
        <end position="1707"/>
    </location>
</feature>
<dbReference type="FunFam" id="1.20.120.350:FF:000007">
    <property type="entry name" value="Voltage-dependent T-type calcium channel subunit alpha"/>
    <property type="match status" value="1"/>
</dbReference>
<feature type="compositionally biased region" description="Polar residues" evidence="17">
    <location>
        <begin position="1826"/>
        <end position="1846"/>
    </location>
</feature>
<evidence type="ECO:0000256" key="16">
    <source>
        <dbReference type="RuleBase" id="RU003808"/>
    </source>
</evidence>
<dbReference type="FunFam" id="1.10.287.70:FF:000018">
    <property type="entry name" value="Voltage-dependent T-type calcium channel subunit alpha"/>
    <property type="match status" value="1"/>
</dbReference>
<evidence type="ECO:0000256" key="17">
    <source>
        <dbReference type="SAM" id="MobiDB-lite"/>
    </source>
</evidence>
<keyword evidence="8 16" id="KW-0851">Voltage-gated channel</keyword>
<feature type="transmembrane region" description="Helical" evidence="18">
    <location>
        <begin position="1385"/>
        <end position="1409"/>
    </location>
</feature>
<evidence type="ECO:0000256" key="8">
    <source>
        <dbReference type="ARBA" id="ARBA00022882"/>
    </source>
</evidence>
<feature type="binding site" evidence="15">
    <location>
        <position position="915"/>
    </location>
    <ligand>
        <name>Ca(2+)</name>
        <dbReference type="ChEBI" id="CHEBI:29108"/>
    </ligand>
</feature>
<feature type="signal peptide" evidence="19">
    <location>
        <begin position="1"/>
        <end position="21"/>
    </location>
</feature>
<evidence type="ECO:0000256" key="2">
    <source>
        <dbReference type="ARBA" id="ARBA00022448"/>
    </source>
</evidence>
<feature type="transmembrane region" description="Helical" evidence="18">
    <location>
        <begin position="1595"/>
        <end position="1614"/>
    </location>
</feature>
<dbReference type="GO" id="GO:0005891">
    <property type="term" value="C:voltage-gated calcium channel complex"/>
    <property type="evidence" value="ECO:0007669"/>
    <property type="project" value="InterPro"/>
</dbReference>
<feature type="compositionally biased region" description="Basic residues" evidence="17">
    <location>
        <begin position="499"/>
        <end position="521"/>
    </location>
</feature>
<dbReference type="FunFam" id="1.20.120.350:FF:000008">
    <property type="entry name" value="Voltage-dependent T-type calcium channel subunit alpha"/>
    <property type="match status" value="1"/>
</dbReference>
<keyword evidence="2" id="KW-0813">Transport</keyword>
<feature type="region of interest" description="Disordered" evidence="17">
    <location>
        <begin position="560"/>
        <end position="592"/>
    </location>
</feature>
<feature type="transmembrane region" description="Helical" evidence="18">
    <location>
        <begin position="735"/>
        <end position="756"/>
    </location>
</feature>
<comment type="catalytic activity">
    <reaction evidence="14">
        <text>Ca(2+)(in) = Ca(2+)(out)</text>
        <dbReference type="Rhea" id="RHEA:29671"/>
        <dbReference type="ChEBI" id="CHEBI:29108"/>
    </reaction>
</comment>
<keyword evidence="15" id="KW-0479">Metal-binding</keyword>
<evidence type="ECO:0000256" key="7">
    <source>
        <dbReference type="ARBA" id="ARBA00022837"/>
    </source>
</evidence>
<organism evidence="21 22">
    <name type="scientific">Acropora cervicornis</name>
    <name type="common">Staghorn coral</name>
    <dbReference type="NCBI Taxonomy" id="6130"/>
    <lineage>
        <taxon>Eukaryota</taxon>
        <taxon>Metazoa</taxon>
        <taxon>Cnidaria</taxon>
        <taxon>Anthozoa</taxon>
        <taxon>Hexacorallia</taxon>
        <taxon>Scleractinia</taxon>
        <taxon>Astrocoeniina</taxon>
        <taxon>Acroporidae</taxon>
        <taxon>Acropora</taxon>
    </lineage>
</organism>
<dbReference type="Proteomes" id="UP001249851">
    <property type="component" value="Unassembled WGS sequence"/>
</dbReference>
<keyword evidence="22" id="KW-1185">Reference proteome</keyword>
<keyword evidence="10" id="KW-0406">Ion transport</keyword>
<feature type="domain" description="Ion transport" evidence="20">
    <location>
        <begin position="733"/>
        <end position="966"/>
    </location>
</feature>
<accession>A0AAD9R1W3</accession>
<feature type="binding site" evidence="15">
    <location>
        <position position="1358"/>
    </location>
    <ligand>
        <name>Ca(2+)</name>
        <dbReference type="ChEBI" id="CHEBI:29108"/>
    </ligand>
</feature>
<evidence type="ECO:0000313" key="22">
    <source>
        <dbReference type="Proteomes" id="UP001249851"/>
    </source>
</evidence>
<evidence type="ECO:0000256" key="19">
    <source>
        <dbReference type="SAM" id="SignalP"/>
    </source>
</evidence>
<feature type="region of interest" description="Disordered" evidence="17">
    <location>
        <begin position="1426"/>
        <end position="1447"/>
    </location>
</feature>
<keyword evidence="9 18" id="KW-1133">Transmembrane helix</keyword>
<feature type="transmembrane region" description="Helical" evidence="18">
    <location>
        <begin position="768"/>
        <end position="786"/>
    </location>
</feature>
<evidence type="ECO:0000256" key="5">
    <source>
        <dbReference type="ARBA" id="ARBA00022692"/>
    </source>
</evidence>
<keyword evidence="6" id="KW-0677">Repeat</keyword>
<dbReference type="GO" id="GO:0001518">
    <property type="term" value="C:voltage-gated sodium channel complex"/>
    <property type="evidence" value="ECO:0007669"/>
    <property type="project" value="TreeGrafter"/>
</dbReference>
<dbReference type="InterPro" id="IPR027359">
    <property type="entry name" value="Volt_channel_dom_sf"/>
</dbReference>
<feature type="compositionally biased region" description="Polar residues" evidence="17">
    <location>
        <begin position="2004"/>
        <end position="2013"/>
    </location>
</feature>
<feature type="domain" description="Ion transport" evidence="20">
    <location>
        <begin position="1466"/>
        <end position="1715"/>
    </location>
</feature>
<evidence type="ECO:0000256" key="1">
    <source>
        <dbReference type="ARBA" id="ARBA00004141"/>
    </source>
</evidence>
<feature type="compositionally biased region" description="Polar residues" evidence="17">
    <location>
        <begin position="1973"/>
        <end position="1992"/>
    </location>
</feature>
<feature type="compositionally biased region" description="Polar residues" evidence="17">
    <location>
        <begin position="1778"/>
        <end position="1795"/>
    </location>
</feature>
<evidence type="ECO:0000256" key="4">
    <source>
        <dbReference type="ARBA" id="ARBA00022673"/>
    </source>
</evidence>
<feature type="compositionally biased region" description="Basic and acidic residues" evidence="17">
    <location>
        <begin position="1426"/>
        <end position="1445"/>
    </location>
</feature>
<dbReference type="Pfam" id="PF00520">
    <property type="entry name" value="Ion_trans"/>
    <property type="match status" value="4"/>
</dbReference>
<proteinExistence type="inferred from homology"/>
<feature type="transmembrane region" description="Helical" evidence="18">
    <location>
        <begin position="1286"/>
        <end position="1308"/>
    </location>
</feature>
<evidence type="ECO:0000256" key="14">
    <source>
        <dbReference type="ARBA" id="ARBA00036634"/>
    </source>
</evidence>
<name>A0AAD9R1W3_ACRCE</name>
<gene>
    <name evidence="21" type="ORF">P5673_002981</name>
</gene>
<feature type="compositionally biased region" description="Acidic residues" evidence="17">
    <location>
        <begin position="692"/>
        <end position="709"/>
    </location>
</feature>
<keyword evidence="3 16" id="KW-0109">Calcium transport</keyword>
<feature type="transmembrane region" description="Helical" evidence="18">
    <location>
        <begin position="859"/>
        <end position="880"/>
    </location>
</feature>
<comment type="subcellular location">
    <subcellularLocation>
        <location evidence="1 16">Membrane</location>
        <topology evidence="1 16">Multi-pass membrane protein</topology>
    </subcellularLocation>
</comment>
<feature type="compositionally biased region" description="Basic and acidic residues" evidence="17">
    <location>
        <begin position="1848"/>
        <end position="1864"/>
    </location>
</feature>
<keyword evidence="7 15" id="KW-0106">Calcium</keyword>
<keyword evidence="12" id="KW-0325">Glycoprotein</keyword>
<feature type="region of interest" description="Disordered" evidence="17">
    <location>
        <begin position="692"/>
        <end position="712"/>
    </location>
</feature>
<dbReference type="GO" id="GO:0005248">
    <property type="term" value="F:voltage-gated sodium channel activity"/>
    <property type="evidence" value="ECO:0007669"/>
    <property type="project" value="TreeGrafter"/>
</dbReference>
<keyword evidence="11 18" id="KW-0472">Membrane</keyword>
<reference evidence="21" key="1">
    <citation type="journal article" date="2023" name="G3 (Bethesda)">
        <title>Whole genome assembly and annotation of the endangered Caribbean coral Acropora cervicornis.</title>
        <authorList>
            <person name="Selwyn J.D."/>
            <person name="Vollmer S.V."/>
        </authorList>
    </citation>
    <scope>NUCLEOTIDE SEQUENCE</scope>
    <source>
        <strain evidence="21">K2</strain>
    </source>
</reference>
<sequence>MRTYFERVSIFVILLNCVTLGLYDPFDPDCSSQRCQTLDTMEKIIYAFFLVEMLCKWMAMGLFGKMSYFADPWNRLDCFIVAAGTFELLYDKGEYLSAVRAIRVLRPLRAINRVPSIRILVTLLLDTLPMLWNVLAICFFIFAIFGIVAVQLWQGALRGRCFMSDSDHLLRQSRTTEDSSSKRIIRLVAVFLLETNDECLPKFVKMDTASPRMKTAIILNLETWIVWDVCASELASTSTISFSGTQRMISRTPSQIAFLMTLVGSALSSTSALCAYEIYNVSDFYVPSFDDPDFVCALPSVSGMQKCTSEFISPSENEIGLQCSLTLEEYVNKSRLSNNSNECVDWNQYYTQCKQEGDNPAWGAIGFDNIFIAWVAIFQVITLEGWADIMYFVQDAHGFWNWIYFVILIVIASYFLTNLCLVVITTQFQETKQRENELLRASRRREGTSTSTIASSRYGKDGCWVEILKYIEHVCRRLKRRFHKRFKWKYCEESSKGTKTSKRRKRRKRTKKLVYHHHHHHHHYHHYHHHVHGTDPGCLSGNVHPCATSLTPDASCVDVQQLQDKQDQPSRNTLTVPGQVPSDGQQDSAEKSGAIPTISIVAGSSCSLRRDPICSSQGEMITTATAAVSLNGKSAVADVTAKTVLSAASLSSAAATATASTAAASVIHNACACAVERVEEDLKMNYESECVYEESDDSESDFTDDEETADQTQNNGDKLFARFRRYCRRSVNSKWFMYIIMGSIFLNTLSMGIEYHGQPKKMTEVLEILNYIFTAIFGMEMLLKLLGLGPYGYIKDPFNLFDGFIVIMSIVELFGEGDSSISVLRSFRLLRIFKLVRFLPALRRQLLVMIHTMDNVVTFLALLALFIFTASVLGMNLFGGKYTFEDEDGGKVTARANFDDLFWALVTVFQVLTQEDWNTVMYDGMRATTKWAALYFILLMTIGNYILFNLLVAILVEGFANQPERTASTWSIKSKQSKQDQDHVTGVVMSPHKKPSLTIEPPLVCVSPSHSSPDMDLACTHDGKTIDGETTEPMERMRCSFPSLSHRCPVFREECLASAPASPTRVSPRVTRKALSFGDTTTMVIANPAQAERCITTDDENEASAREDDEAEVRIQDGTSCFYQRRDWTLYIFSPSNKFRKLMIATYSNKWFDRVVLMFILLNCVVMALERPDLPKDSELQKIIDICMYIFLGIFTLEMFIKVMALGLWVGPGAYLRSSWNVMDGFLVVVSWIDVIVTLTTDTESSILGVLRVFRALRTLRPLRVISRAPGLKIVVETLISSLKPIGNIVLIAATFFIIFGILGVQLFKGKFYHCKGASDVETRAECTSKEGSWVNKEYNFDNLARALLTLFVFSTKDGWVTIMYDGLDSVGVDKQPKRNNNKWNVLYFVAFLLLAGFVVLNMLVGVVVENFQKCRDIIEKDRQVEKEKEKEQERARKRQEAADKEEAEEFLQPRRFFHRICTHGYFDLGISAVIVLNVICMAMEHYNQPQEMRDFLKYANYVFTAVFVMEGILKIFALGFKKYIKERWNQLDLIIILLSIVGIVLEEMDASLPINPTIIRVMRVLRIARVLKLLKTAEGIRKLLDTVAEALPQVGNLGLLFLLMFFIFAALGMELFGQINCDEVPCEGLDNHAHFRNFGFAMLTLFRVSTGDNWNGILKDIINKERCEHNPPPGCAALEHIAPIYFAFFVLVTQFVLLNVVVAVLMKHLEDAKEEIPVTSSRAGELENTLTTRTGGEDRQDGQGNQGVGDPVSGPNKKATCVIPVSADLHRQRPNDSESSLSSFEYTVKSQPTSACPRHRLPPVSKTQSSCCTGQATQLRLPPIGSQSRLNEINGSSEKIDSFTSELPEKSPESARSESKSTDGHISPRAPIYVMSEDSTEIYDSNMEVDREPSKVFRPVESRQAPRTPSPHSSSEEEGKKKFFKRPFRKSETKRTSRKIEPEAAVGVPDTKPAKQGKQEIKLPKHDAQWASPVTSSNVQQQKGQEIQLNPVTKPAKDEEQGKSYQKQQESLATFRLEYEDDYKR</sequence>
<keyword evidence="13" id="KW-0407">Ion channel</keyword>
<dbReference type="PANTHER" id="PTHR10037:SF230">
    <property type="entry name" value="CA[2+]-CHANNEL PROTEIN ALPHA[[1]] SUBUNIT T, ISOFORM F"/>
    <property type="match status" value="1"/>
</dbReference>
<feature type="compositionally biased region" description="Polar residues" evidence="17">
    <location>
        <begin position="569"/>
        <end position="587"/>
    </location>
</feature>
<feature type="chain" id="PRO_5042236545" evidence="19">
    <location>
        <begin position="22"/>
        <end position="2026"/>
    </location>
</feature>
<evidence type="ECO:0000256" key="3">
    <source>
        <dbReference type="ARBA" id="ARBA00022568"/>
    </source>
</evidence>
<dbReference type="GO" id="GO:0043005">
    <property type="term" value="C:neuron projection"/>
    <property type="evidence" value="ECO:0007669"/>
    <property type="project" value="TreeGrafter"/>
</dbReference>
<dbReference type="GO" id="GO:0070509">
    <property type="term" value="P:calcium ion import"/>
    <property type="evidence" value="ECO:0007669"/>
    <property type="project" value="TreeGrafter"/>
</dbReference>
<dbReference type="SUPFAM" id="SSF81324">
    <property type="entry name" value="Voltage-gated potassium channels"/>
    <property type="match status" value="4"/>
</dbReference>
<feature type="binding site" evidence="15">
    <location>
        <position position="384"/>
    </location>
    <ligand>
        <name>Ca(2+)</name>
        <dbReference type="ChEBI" id="CHEBI:29108"/>
    </ligand>
</feature>
<feature type="region of interest" description="Disordered" evidence="17">
    <location>
        <begin position="497"/>
        <end position="521"/>
    </location>
</feature>
<feature type="compositionally biased region" description="Basic and acidic residues" evidence="17">
    <location>
        <begin position="1889"/>
        <end position="1902"/>
    </location>
</feature>
<feature type="transmembrane region" description="Helical" evidence="18">
    <location>
        <begin position="371"/>
        <end position="393"/>
    </location>
</feature>
<dbReference type="GO" id="GO:0046872">
    <property type="term" value="F:metal ion binding"/>
    <property type="evidence" value="ECO:0007669"/>
    <property type="project" value="UniProtKB-KW"/>
</dbReference>
<feature type="transmembrane region" description="Helical" evidence="18">
    <location>
        <begin position="932"/>
        <end position="956"/>
    </location>
</feature>
<comment type="similarity">
    <text evidence="16">Belongs to the calcium channel alpha-1 subunit (TC 1.A.1.11) family.</text>
</comment>
<feature type="region of interest" description="Disordered" evidence="17">
    <location>
        <begin position="1823"/>
        <end position="2026"/>
    </location>
</feature>
<evidence type="ECO:0000256" key="9">
    <source>
        <dbReference type="ARBA" id="ARBA00022989"/>
    </source>
</evidence>
<keyword evidence="5 18" id="KW-0812">Transmembrane</keyword>
<evidence type="ECO:0000256" key="15">
    <source>
        <dbReference type="PIRSR" id="PIRSR602077-1"/>
    </source>
</evidence>
<feature type="compositionally biased region" description="Basic and acidic residues" evidence="17">
    <location>
        <begin position="1930"/>
        <end position="1943"/>
    </location>
</feature>
<evidence type="ECO:0000256" key="11">
    <source>
        <dbReference type="ARBA" id="ARBA00023136"/>
    </source>
</evidence>
<dbReference type="GO" id="GO:0008332">
    <property type="term" value="F:low voltage-gated calcium channel activity"/>
    <property type="evidence" value="ECO:0007669"/>
    <property type="project" value="TreeGrafter"/>
</dbReference>
<dbReference type="EMBL" id="JARQWQ010000005">
    <property type="protein sequence ID" value="KAK2571619.1"/>
    <property type="molecule type" value="Genomic_DNA"/>
</dbReference>